<dbReference type="PROSITE" id="PS00109">
    <property type="entry name" value="PROTEIN_KINASE_TYR"/>
    <property type="match status" value="1"/>
</dbReference>
<dbReference type="Gene3D" id="1.10.510.10">
    <property type="entry name" value="Transferase(Phosphotransferase) domain 1"/>
    <property type="match status" value="1"/>
</dbReference>
<dbReference type="PANTHER" id="PTHR38248:SF2">
    <property type="entry name" value="FUNK1 11"/>
    <property type="match status" value="1"/>
</dbReference>
<dbReference type="SUPFAM" id="SSF56112">
    <property type="entry name" value="Protein kinase-like (PK-like)"/>
    <property type="match status" value="1"/>
</dbReference>
<dbReference type="GO" id="GO:0004672">
    <property type="term" value="F:protein kinase activity"/>
    <property type="evidence" value="ECO:0007669"/>
    <property type="project" value="InterPro"/>
</dbReference>
<dbReference type="OrthoDB" id="2739948at2759"/>
<evidence type="ECO:0000256" key="1">
    <source>
        <dbReference type="SAM" id="MobiDB-lite"/>
    </source>
</evidence>
<evidence type="ECO:0000313" key="3">
    <source>
        <dbReference type="EMBL" id="THU98068.1"/>
    </source>
</evidence>
<dbReference type="InterPro" id="IPR040976">
    <property type="entry name" value="Pkinase_fungal"/>
</dbReference>
<organism evidence="3 4">
    <name type="scientific">Dendrothele bispora (strain CBS 962.96)</name>
    <dbReference type="NCBI Taxonomy" id="1314807"/>
    <lineage>
        <taxon>Eukaryota</taxon>
        <taxon>Fungi</taxon>
        <taxon>Dikarya</taxon>
        <taxon>Basidiomycota</taxon>
        <taxon>Agaricomycotina</taxon>
        <taxon>Agaricomycetes</taxon>
        <taxon>Agaricomycetidae</taxon>
        <taxon>Agaricales</taxon>
        <taxon>Agaricales incertae sedis</taxon>
        <taxon>Dendrothele</taxon>
    </lineage>
</organism>
<evidence type="ECO:0000259" key="2">
    <source>
        <dbReference type="Pfam" id="PF17667"/>
    </source>
</evidence>
<dbReference type="PANTHER" id="PTHR38248">
    <property type="entry name" value="FUNK1 6"/>
    <property type="match status" value="1"/>
</dbReference>
<evidence type="ECO:0000313" key="4">
    <source>
        <dbReference type="Proteomes" id="UP000297245"/>
    </source>
</evidence>
<dbReference type="Proteomes" id="UP000297245">
    <property type="component" value="Unassembled WGS sequence"/>
</dbReference>
<dbReference type="EMBL" id="ML179143">
    <property type="protein sequence ID" value="THU98068.1"/>
    <property type="molecule type" value="Genomic_DNA"/>
</dbReference>
<protein>
    <recommendedName>
        <fullName evidence="2">Fungal-type protein kinase domain-containing protein</fullName>
    </recommendedName>
</protein>
<dbReference type="AlphaFoldDB" id="A0A4S8M892"/>
<keyword evidence="4" id="KW-1185">Reference proteome</keyword>
<proteinExistence type="predicted"/>
<feature type="domain" description="Fungal-type protein kinase" evidence="2">
    <location>
        <begin position="4"/>
        <end position="342"/>
    </location>
</feature>
<sequence>MFQHRNHFFTVFIRGSTARLIRWDRAGAIVTEEFNYGQESYLADFYWRFTHATAKARGHDTTVRRLSDTKDHDLVCLVRGKLDPLGLKVKEPVFEIKVCNDATIATENKHKHKAKTPETVNEGLPYYGLNPFVNHAHSVTGRATRVFRVWDPRMKKVVALKDCWRVKSSSILPEGQVYAILKENDVRNIPTCLRAGDVDPGCLYQRTQTQDVSSSAQTARSHIHYRIVLEEVCIGNITGFKDTKELVSVLRDSLIAHTDAYTKAGILHRDVSAGNILITEDRRGLLGDWELSKLVVDLSTARQPQRTGTWQFISAALLQLHRPCHSLKDDLESFVHVFSWTCLKHVKNMMMPSQLGEHLSSGYDQVIFDRTADQVFGGVTKEKNLRSRALRTAGFVDGAFRDLLLDFEDTCAARYDPDPDLDKIAEKRKKFSKYSPEEQMGDSRGTSRLADPDQKGPS</sequence>
<reference evidence="3 4" key="1">
    <citation type="journal article" date="2019" name="Nat. Ecol. Evol.">
        <title>Megaphylogeny resolves global patterns of mushroom evolution.</title>
        <authorList>
            <person name="Varga T."/>
            <person name="Krizsan K."/>
            <person name="Foldi C."/>
            <person name="Dima B."/>
            <person name="Sanchez-Garcia M."/>
            <person name="Sanchez-Ramirez S."/>
            <person name="Szollosi G.J."/>
            <person name="Szarkandi J.G."/>
            <person name="Papp V."/>
            <person name="Albert L."/>
            <person name="Andreopoulos W."/>
            <person name="Angelini C."/>
            <person name="Antonin V."/>
            <person name="Barry K.W."/>
            <person name="Bougher N.L."/>
            <person name="Buchanan P."/>
            <person name="Buyck B."/>
            <person name="Bense V."/>
            <person name="Catcheside P."/>
            <person name="Chovatia M."/>
            <person name="Cooper J."/>
            <person name="Damon W."/>
            <person name="Desjardin D."/>
            <person name="Finy P."/>
            <person name="Geml J."/>
            <person name="Haridas S."/>
            <person name="Hughes K."/>
            <person name="Justo A."/>
            <person name="Karasinski D."/>
            <person name="Kautmanova I."/>
            <person name="Kiss B."/>
            <person name="Kocsube S."/>
            <person name="Kotiranta H."/>
            <person name="LaButti K.M."/>
            <person name="Lechner B.E."/>
            <person name="Liimatainen K."/>
            <person name="Lipzen A."/>
            <person name="Lukacs Z."/>
            <person name="Mihaltcheva S."/>
            <person name="Morgado L.N."/>
            <person name="Niskanen T."/>
            <person name="Noordeloos M.E."/>
            <person name="Ohm R.A."/>
            <person name="Ortiz-Santana B."/>
            <person name="Ovrebo C."/>
            <person name="Racz N."/>
            <person name="Riley R."/>
            <person name="Savchenko A."/>
            <person name="Shiryaev A."/>
            <person name="Soop K."/>
            <person name="Spirin V."/>
            <person name="Szebenyi C."/>
            <person name="Tomsovsky M."/>
            <person name="Tulloss R.E."/>
            <person name="Uehling J."/>
            <person name="Grigoriev I.V."/>
            <person name="Vagvolgyi C."/>
            <person name="Papp T."/>
            <person name="Martin F.M."/>
            <person name="Miettinen O."/>
            <person name="Hibbett D.S."/>
            <person name="Nagy L.G."/>
        </authorList>
    </citation>
    <scope>NUCLEOTIDE SEQUENCE [LARGE SCALE GENOMIC DNA]</scope>
    <source>
        <strain evidence="3 4">CBS 962.96</strain>
    </source>
</reference>
<dbReference type="Pfam" id="PF17667">
    <property type="entry name" value="Pkinase_fungal"/>
    <property type="match status" value="1"/>
</dbReference>
<feature type="region of interest" description="Disordered" evidence="1">
    <location>
        <begin position="426"/>
        <end position="458"/>
    </location>
</feature>
<dbReference type="InterPro" id="IPR008266">
    <property type="entry name" value="Tyr_kinase_AS"/>
</dbReference>
<accession>A0A4S8M892</accession>
<gene>
    <name evidence="3" type="ORF">K435DRAFT_753274</name>
</gene>
<name>A0A4S8M892_DENBC</name>
<dbReference type="InterPro" id="IPR011009">
    <property type="entry name" value="Kinase-like_dom_sf"/>
</dbReference>